<protein>
    <submittedName>
        <fullName evidence="1">Uncharacterized protein</fullName>
    </submittedName>
</protein>
<keyword evidence="2" id="KW-1185">Reference proteome</keyword>
<organism evidence="1 2">
    <name type="scientific">Pedobacter frigiditerrae</name>
    <dbReference type="NCBI Taxonomy" id="2530452"/>
    <lineage>
        <taxon>Bacteria</taxon>
        <taxon>Pseudomonadati</taxon>
        <taxon>Bacteroidota</taxon>
        <taxon>Sphingobacteriia</taxon>
        <taxon>Sphingobacteriales</taxon>
        <taxon>Sphingobacteriaceae</taxon>
        <taxon>Pedobacter</taxon>
    </lineage>
</organism>
<comment type="caution">
    <text evidence="1">The sequence shown here is derived from an EMBL/GenBank/DDBJ whole genome shotgun (WGS) entry which is preliminary data.</text>
</comment>
<gene>
    <name evidence="1" type="ORF">EZ428_20230</name>
</gene>
<dbReference type="EMBL" id="SJSK01000006">
    <property type="protein sequence ID" value="TCC88053.1"/>
    <property type="molecule type" value="Genomic_DNA"/>
</dbReference>
<name>A0A4R0MN51_9SPHI</name>
<proteinExistence type="predicted"/>
<dbReference type="Proteomes" id="UP000292884">
    <property type="component" value="Unassembled WGS sequence"/>
</dbReference>
<reference evidence="1 2" key="1">
    <citation type="submission" date="2019-02" db="EMBL/GenBank/DDBJ databases">
        <title>Pedobacter sp. RP-1-13 sp. nov., isolated from Arctic soil.</title>
        <authorList>
            <person name="Dahal R.H."/>
        </authorList>
    </citation>
    <scope>NUCLEOTIDE SEQUENCE [LARGE SCALE GENOMIC DNA]</scope>
    <source>
        <strain evidence="1 2">RP-1-13</strain>
    </source>
</reference>
<accession>A0A4R0MN51</accession>
<evidence type="ECO:0000313" key="1">
    <source>
        <dbReference type="EMBL" id="TCC88053.1"/>
    </source>
</evidence>
<evidence type="ECO:0000313" key="2">
    <source>
        <dbReference type="Proteomes" id="UP000292884"/>
    </source>
</evidence>
<sequence length="228" mass="26726">MMISFENTDASSFLDNAKYYYDRELLNILEKIALCYTRIVENNELVLNNEDAIRDHIHCNYLNNSNIRNELNFSYHFECEPKEYGVSDGYLDIKVFNENIFANPSEYYIIECKRLDSTNPKGKAGLNSKYINDGILRFIDKKYSCYHRVNGMIGFIVQQVDIDDNVNCINDVLRDQYPNANTTKFLTKNNSIESYKYLYDSEHTDIDSNQLVLYHLMLDFSSNIKIVN</sequence>
<dbReference type="OrthoDB" id="1095187at2"/>
<dbReference type="AlphaFoldDB" id="A0A4R0MN51"/>